<dbReference type="PANTHER" id="PTHR11012:SF30">
    <property type="entry name" value="PROTEIN KINASE-LIKE DOMAIN-CONTAINING"/>
    <property type="match status" value="1"/>
</dbReference>
<dbReference type="EMBL" id="CAFBPN010000010">
    <property type="protein sequence ID" value="CAB5012532.1"/>
    <property type="molecule type" value="Genomic_DNA"/>
</dbReference>
<feature type="domain" description="CHK kinase-like" evidence="1">
    <location>
        <begin position="108"/>
        <end position="284"/>
    </location>
</feature>
<dbReference type="Gene3D" id="3.90.1200.10">
    <property type="match status" value="1"/>
</dbReference>
<dbReference type="Pfam" id="PF02958">
    <property type="entry name" value="EcKL"/>
    <property type="match status" value="1"/>
</dbReference>
<name>A0A6J7QDQ7_9ZZZZ</name>
<sequence>MTTPISMSDVSSEWLSSVLGSDVTLIRSEPVGAGVGFLGQLSRVHISSAHLPETLIVKLPTTDPGGHMMGEMMGVWEREHRFYTEVAPRITAMRIPQCFYSTAQPYALILEDMAPAQSGDQVVGPTAQQARDAVDAAARLHSAWFNTPETHDLTWMPDISDPMTATVGEMFAIGWPIFLERYESSLPSRVLRWCEEFAPQISEWISSYSAWPVTLCHGDYRLDNMFFGADGTFGLIDWQMAMRAPSTTDLVYFIGTNLPTDMRREMQDELIQRYVDGLVQGGVPKEWANVDKIVRGLTEGVLFYCTSFGASILAFDPANERGAALMDSLVRRAFSAADDLSAGHVFGFA</sequence>
<dbReference type="SMART" id="SM00587">
    <property type="entry name" value="CHK"/>
    <property type="match status" value="1"/>
</dbReference>
<reference evidence="2" key="1">
    <citation type="submission" date="2020-05" db="EMBL/GenBank/DDBJ databases">
        <authorList>
            <person name="Chiriac C."/>
            <person name="Salcher M."/>
            <person name="Ghai R."/>
            <person name="Kavagutti S V."/>
        </authorList>
    </citation>
    <scope>NUCLEOTIDE SEQUENCE</scope>
</reference>
<dbReference type="InterPro" id="IPR004119">
    <property type="entry name" value="EcKL"/>
</dbReference>
<dbReference type="AlphaFoldDB" id="A0A6J7QDQ7"/>
<gene>
    <name evidence="2" type="ORF">UFOPK4098_00374</name>
    <name evidence="3" type="ORF">UFOPK4347_01640</name>
</gene>
<dbReference type="InterPro" id="IPR011009">
    <property type="entry name" value="Kinase-like_dom_sf"/>
</dbReference>
<accession>A0A6J7QDQ7</accession>
<evidence type="ECO:0000313" key="3">
    <source>
        <dbReference type="EMBL" id="CAB5067973.1"/>
    </source>
</evidence>
<protein>
    <submittedName>
        <fullName evidence="2">Unannotated protein</fullName>
    </submittedName>
</protein>
<dbReference type="SUPFAM" id="SSF56112">
    <property type="entry name" value="Protein kinase-like (PK-like)"/>
    <property type="match status" value="1"/>
</dbReference>
<dbReference type="PANTHER" id="PTHR11012">
    <property type="entry name" value="PROTEIN KINASE-LIKE DOMAIN-CONTAINING"/>
    <property type="match status" value="1"/>
</dbReference>
<evidence type="ECO:0000313" key="2">
    <source>
        <dbReference type="EMBL" id="CAB5012532.1"/>
    </source>
</evidence>
<organism evidence="2">
    <name type="scientific">freshwater metagenome</name>
    <dbReference type="NCBI Taxonomy" id="449393"/>
    <lineage>
        <taxon>unclassified sequences</taxon>
        <taxon>metagenomes</taxon>
        <taxon>ecological metagenomes</taxon>
    </lineage>
</organism>
<dbReference type="EMBL" id="CAFBQU010000076">
    <property type="protein sequence ID" value="CAB5067973.1"/>
    <property type="molecule type" value="Genomic_DNA"/>
</dbReference>
<proteinExistence type="predicted"/>
<evidence type="ECO:0000259" key="1">
    <source>
        <dbReference type="SMART" id="SM00587"/>
    </source>
</evidence>
<dbReference type="InterPro" id="IPR015897">
    <property type="entry name" value="CHK_kinase-like"/>
</dbReference>